<dbReference type="CDD" id="cd06262">
    <property type="entry name" value="metallo-hydrolase-like_MBL-fold"/>
    <property type="match status" value="1"/>
</dbReference>
<protein>
    <submittedName>
        <fullName evidence="6">MBL fold metallo-hydrolase</fullName>
    </submittedName>
</protein>
<organism evidence="6 7">
    <name type="scientific">Savagea serpentis</name>
    <dbReference type="NCBI Taxonomy" id="2785297"/>
    <lineage>
        <taxon>Bacteria</taxon>
        <taxon>Bacillati</taxon>
        <taxon>Bacillota</taxon>
        <taxon>Bacilli</taxon>
        <taxon>Bacillales</taxon>
        <taxon>Caryophanaceae</taxon>
        <taxon>Savagea</taxon>
    </lineage>
</organism>
<feature type="domain" description="Metallo-beta-lactamase" evidence="5">
    <location>
        <begin position="13"/>
        <end position="194"/>
    </location>
</feature>
<gene>
    <name evidence="6" type="ORF">IRY55_02445</name>
</gene>
<evidence type="ECO:0000313" key="6">
    <source>
        <dbReference type="EMBL" id="MBF4500210.1"/>
    </source>
</evidence>
<evidence type="ECO:0000256" key="2">
    <source>
        <dbReference type="ARBA" id="ARBA00022723"/>
    </source>
</evidence>
<accession>A0A8J7GI57</accession>
<dbReference type="PANTHER" id="PTHR46233:SF3">
    <property type="entry name" value="HYDROXYACYLGLUTATHIONE HYDROLASE GLOC"/>
    <property type="match status" value="1"/>
</dbReference>
<comment type="cofactor">
    <cofactor evidence="1">
        <name>Zn(2+)</name>
        <dbReference type="ChEBI" id="CHEBI:29105"/>
    </cofactor>
</comment>
<comment type="caution">
    <text evidence="6">The sequence shown here is derived from an EMBL/GenBank/DDBJ whole genome shotgun (WGS) entry which is preliminary data.</text>
</comment>
<dbReference type="AlphaFoldDB" id="A0A8J7GI57"/>
<dbReference type="GO" id="GO:0046872">
    <property type="term" value="F:metal ion binding"/>
    <property type="evidence" value="ECO:0007669"/>
    <property type="project" value="UniProtKB-KW"/>
</dbReference>
<evidence type="ECO:0000256" key="4">
    <source>
        <dbReference type="ARBA" id="ARBA00022833"/>
    </source>
</evidence>
<dbReference type="GO" id="GO:0016787">
    <property type="term" value="F:hydrolase activity"/>
    <property type="evidence" value="ECO:0007669"/>
    <property type="project" value="UniProtKB-KW"/>
</dbReference>
<sequence length="213" mass="23680">MITIQTYPLGPIQTNCYVLIDDATKKAIVVDPGDEGDKIVQLIKDLNVEVEAVLLTHAHFDHIGAVDAVRDAFDVPVYIHEIEKEWLGNPALNGSGKYAQLPDVINREADYHLTDETELNIGPFHFKLYHTPGHSPGSVTYHLENHDVAFVGDVIFRQSIGRTDLVGGSMETLLKSIHEHILTMDETTILYPGHGPVTTPEMEQDDNPFLNGF</sequence>
<name>A0A8J7GI57_9BACL</name>
<keyword evidence="4" id="KW-0862">Zinc</keyword>
<evidence type="ECO:0000256" key="1">
    <source>
        <dbReference type="ARBA" id="ARBA00001947"/>
    </source>
</evidence>
<evidence type="ECO:0000259" key="5">
    <source>
        <dbReference type="SMART" id="SM00849"/>
    </source>
</evidence>
<dbReference type="RefSeq" id="WP_194561660.1">
    <property type="nucleotide sequence ID" value="NZ_JADKPV010000001.1"/>
</dbReference>
<dbReference type="Gene3D" id="3.60.15.10">
    <property type="entry name" value="Ribonuclease Z/Hydroxyacylglutathione hydrolase-like"/>
    <property type="match status" value="1"/>
</dbReference>
<evidence type="ECO:0000256" key="3">
    <source>
        <dbReference type="ARBA" id="ARBA00022801"/>
    </source>
</evidence>
<dbReference type="InterPro" id="IPR001279">
    <property type="entry name" value="Metallo-B-lactamas"/>
</dbReference>
<keyword evidence="3" id="KW-0378">Hydrolase</keyword>
<dbReference type="SUPFAM" id="SSF56281">
    <property type="entry name" value="Metallo-hydrolase/oxidoreductase"/>
    <property type="match status" value="1"/>
</dbReference>
<keyword evidence="2" id="KW-0479">Metal-binding</keyword>
<evidence type="ECO:0000313" key="7">
    <source>
        <dbReference type="Proteomes" id="UP000622653"/>
    </source>
</evidence>
<dbReference type="Proteomes" id="UP000622653">
    <property type="component" value="Unassembled WGS sequence"/>
</dbReference>
<keyword evidence="7" id="KW-1185">Reference proteome</keyword>
<dbReference type="InterPro" id="IPR051453">
    <property type="entry name" value="MBL_Glyoxalase_II"/>
</dbReference>
<dbReference type="InterPro" id="IPR036866">
    <property type="entry name" value="RibonucZ/Hydroxyglut_hydro"/>
</dbReference>
<dbReference type="SMART" id="SM00849">
    <property type="entry name" value="Lactamase_B"/>
    <property type="match status" value="1"/>
</dbReference>
<dbReference type="EMBL" id="JADKPV010000001">
    <property type="protein sequence ID" value="MBF4500210.1"/>
    <property type="molecule type" value="Genomic_DNA"/>
</dbReference>
<dbReference type="Pfam" id="PF00753">
    <property type="entry name" value="Lactamase_B"/>
    <property type="match status" value="1"/>
</dbReference>
<reference evidence="6" key="1">
    <citation type="submission" date="2020-11" db="EMBL/GenBank/DDBJ databases">
        <title>Multidrug resistant novel bacterium Savagea serpentis sp. nov., isolated from the scats of a vine snake (Ahaetulla nasuta).</title>
        <authorList>
            <person name="Venkata Ramana V."/>
            <person name="Vikas Patil S."/>
            <person name="Yogita Lugani V."/>
        </authorList>
    </citation>
    <scope>NUCLEOTIDE SEQUENCE</scope>
    <source>
        <strain evidence="6">SN6</strain>
    </source>
</reference>
<dbReference type="PANTHER" id="PTHR46233">
    <property type="entry name" value="HYDROXYACYLGLUTATHIONE HYDROLASE GLOC"/>
    <property type="match status" value="1"/>
</dbReference>
<proteinExistence type="predicted"/>